<dbReference type="AlphaFoldDB" id="A0AAD6Y6Y4"/>
<evidence type="ECO:0000313" key="12">
    <source>
        <dbReference type="Proteomes" id="UP001219525"/>
    </source>
</evidence>
<dbReference type="InterPro" id="IPR002401">
    <property type="entry name" value="Cyt_P450_E_grp-I"/>
</dbReference>
<dbReference type="InterPro" id="IPR036396">
    <property type="entry name" value="Cyt_P450_sf"/>
</dbReference>
<feature type="binding site" description="axial binding residue" evidence="9">
    <location>
        <position position="359"/>
    </location>
    <ligand>
        <name>heme</name>
        <dbReference type="ChEBI" id="CHEBI:30413"/>
    </ligand>
    <ligandPart>
        <name>Fe</name>
        <dbReference type="ChEBI" id="CHEBI:18248"/>
    </ligandPart>
</feature>
<evidence type="ECO:0000256" key="9">
    <source>
        <dbReference type="PIRSR" id="PIRSR602401-1"/>
    </source>
</evidence>
<dbReference type="InterPro" id="IPR050364">
    <property type="entry name" value="Cytochrome_P450_fung"/>
</dbReference>
<dbReference type="InterPro" id="IPR017972">
    <property type="entry name" value="Cyt_P450_CS"/>
</dbReference>
<dbReference type="CDD" id="cd11065">
    <property type="entry name" value="CYP64-like"/>
    <property type="match status" value="1"/>
</dbReference>
<gene>
    <name evidence="11" type="ORF">GGX14DRAFT_463071</name>
</gene>
<keyword evidence="8 10" id="KW-0503">Monooxygenase</keyword>
<keyword evidence="12" id="KW-1185">Reference proteome</keyword>
<dbReference type="PRINTS" id="PR00385">
    <property type="entry name" value="P450"/>
</dbReference>
<keyword evidence="4 9" id="KW-0349">Heme</keyword>
<comment type="cofactor">
    <cofactor evidence="1 9">
        <name>heme</name>
        <dbReference type="ChEBI" id="CHEBI:30413"/>
    </cofactor>
</comment>
<evidence type="ECO:0000256" key="10">
    <source>
        <dbReference type="RuleBase" id="RU000461"/>
    </source>
</evidence>
<dbReference type="Pfam" id="PF00067">
    <property type="entry name" value="p450"/>
    <property type="match status" value="2"/>
</dbReference>
<evidence type="ECO:0000256" key="3">
    <source>
        <dbReference type="ARBA" id="ARBA00010617"/>
    </source>
</evidence>
<accession>A0AAD6Y6Y4</accession>
<dbReference type="Proteomes" id="UP001219525">
    <property type="component" value="Unassembled WGS sequence"/>
</dbReference>
<evidence type="ECO:0000256" key="6">
    <source>
        <dbReference type="ARBA" id="ARBA00023002"/>
    </source>
</evidence>
<proteinExistence type="inferred from homology"/>
<dbReference type="GO" id="GO:0005506">
    <property type="term" value="F:iron ion binding"/>
    <property type="evidence" value="ECO:0007669"/>
    <property type="project" value="InterPro"/>
</dbReference>
<protein>
    <submittedName>
        <fullName evidence="11">Cytochrome P450</fullName>
    </submittedName>
</protein>
<evidence type="ECO:0000256" key="7">
    <source>
        <dbReference type="ARBA" id="ARBA00023004"/>
    </source>
</evidence>
<keyword evidence="6 10" id="KW-0560">Oxidoreductase</keyword>
<dbReference type="GO" id="GO:0016705">
    <property type="term" value="F:oxidoreductase activity, acting on paired donors, with incorporation or reduction of molecular oxygen"/>
    <property type="evidence" value="ECO:0007669"/>
    <property type="project" value="InterPro"/>
</dbReference>
<dbReference type="PANTHER" id="PTHR46300:SF7">
    <property type="entry name" value="P450, PUTATIVE (EUROFUNG)-RELATED"/>
    <property type="match status" value="1"/>
</dbReference>
<sequence length="423" mass="46885">MPQAAVIFPVILGTLVLLYRYSKPQRWPPGPPPLLLVGNVHQMPKTHEWKTFAQWAKTYGDCVYVNVLGQPIVILDSFAAASDLLNQRSAIYASRPHLPMANLYTGSVILRVTYGYQTASEGDKFVALAEEVLAAFSIASQPGVWLVDIIPWLRHLPSWFPGTEFKRTAALANKDSPEMIQPNFVTTILSQSADVLPEEDRQDLMWAAGSLFGGKTCFINVLAGSDTTVSAISSFFLAMTMYPEVQSRAQAEVDKVGTDGRLPQLSDRPNLPYVECVMQEVKRWNPVGPLGIPHMSTKDDVYRDYHLPAGTIIMANVWSMLHDPLVFPDPHEFRPERFLNDKRAVEVNTCVFGFGRRSCPGVYFAEASLFIAICTALSQCNISNPTNSRGQKIGKDVEYQTGTISHPEKLFCNITPRAGTSGE</sequence>
<dbReference type="EMBL" id="JARJCW010000054">
    <property type="protein sequence ID" value="KAJ7202634.1"/>
    <property type="molecule type" value="Genomic_DNA"/>
</dbReference>
<dbReference type="Gene3D" id="1.10.630.10">
    <property type="entry name" value="Cytochrome P450"/>
    <property type="match status" value="2"/>
</dbReference>
<reference evidence="11" key="1">
    <citation type="submission" date="2023-03" db="EMBL/GenBank/DDBJ databases">
        <title>Massive genome expansion in bonnet fungi (Mycena s.s.) driven by repeated elements and novel gene families across ecological guilds.</title>
        <authorList>
            <consortium name="Lawrence Berkeley National Laboratory"/>
            <person name="Harder C.B."/>
            <person name="Miyauchi S."/>
            <person name="Viragh M."/>
            <person name="Kuo A."/>
            <person name="Thoen E."/>
            <person name="Andreopoulos B."/>
            <person name="Lu D."/>
            <person name="Skrede I."/>
            <person name="Drula E."/>
            <person name="Henrissat B."/>
            <person name="Morin E."/>
            <person name="Kohler A."/>
            <person name="Barry K."/>
            <person name="LaButti K."/>
            <person name="Morin E."/>
            <person name="Salamov A."/>
            <person name="Lipzen A."/>
            <person name="Mereny Z."/>
            <person name="Hegedus B."/>
            <person name="Baldrian P."/>
            <person name="Stursova M."/>
            <person name="Weitz H."/>
            <person name="Taylor A."/>
            <person name="Grigoriev I.V."/>
            <person name="Nagy L.G."/>
            <person name="Martin F."/>
            <person name="Kauserud H."/>
        </authorList>
    </citation>
    <scope>NUCLEOTIDE SEQUENCE</scope>
    <source>
        <strain evidence="11">9144</strain>
    </source>
</reference>
<dbReference type="SUPFAM" id="SSF48264">
    <property type="entry name" value="Cytochrome P450"/>
    <property type="match status" value="1"/>
</dbReference>
<keyword evidence="5 9" id="KW-0479">Metal-binding</keyword>
<evidence type="ECO:0000256" key="8">
    <source>
        <dbReference type="ARBA" id="ARBA00023033"/>
    </source>
</evidence>
<name>A0AAD6Y6Y4_9AGAR</name>
<evidence type="ECO:0000313" key="11">
    <source>
        <dbReference type="EMBL" id="KAJ7202634.1"/>
    </source>
</evidence>
<dbReference type="PRINTS" id="PR00463">
    <property type="entry name" value="EP450I"/>
</dbReference>
<comment type="similarity">
    <text evidence="3 10">Belongs to the cytochrome P450 family.</text>
</comment>
<dbReference type="GO" id="GO:0020037">
    <property type="term" value="F:heme binding"/>
    <property type="evidence" value="ECO:0007669"/>
    <property type="project" value="InterPro"/>
</dbReference>
<comment type="caution">
    <text evidence="11">The sequence shown here is derived from an EMBL/GenBank/DDBJ whole genome shotgun (WGS) entry which is preliminary data.</text>
</comment>
<comment type="pathway">
    <text evidence="2">Secondary metabolite biosynthesis.</text>
</comment>
<dbReference type="GO" id="GO:0004497">
    <property type="term" value="F:monooxygenase activity"/>
    <property type="evidence" value="ECO:0007669"/>
    <property type="project" value="UniProtKB-KW"/>
</dbReference>
<keyword evidence="7 9" id="KW-0408">Iron</keyword>
<evidence type="ECO:0000256" key="2">
    <source>
        <dbReference type="ARBA" id="ARBA00005179"/>
    </source>
</evidence>
<evidence type="ECO:0000256" key="4">
    <source>
        <dbReference type="ARBA" id="ARBA00022617"/>
    </source>
</evidence>
<organism evidence="11 12">
    <name type="scientific">Mycena pura</name>
    <dbReference type="NCBI Taxonomy" id="153505"/>
    <lineage>
        <taxon>Eukaryota</taxon>
        <taxon>Fungi</taxon>
        <taxon>Dikarya</taxon>
        <taxon>Basidiomycota</taxon>
        <taxon>Agaricomycotina</taxon>
        <taxon>Agaricomycetes</taxon>
        <taxon>Agaricomycetidae</taxon>
        <taxon>Agaricales</taxon>
        <taxon>Marasmiineae</taxon>
        <taxon>Mycenaceae</taxon>
        <taxon>Mycena</taxon>
    </lineage>
</organism>
<evidence type="ECO:0000256" key="5">
    <source>
        <dbReference type="ARBA" id="ARBA00022723"/>
    </source>
</evidence>
<evidence type="ECO:0000256" key="1">
    <source>
        <dbReference type="ARBA" id="ARBA00001971"/>
    </source>
</evidence>
<dbReference type="PROSITE" id="PS00086">
    <property type="entry name" value="CYTOCHROME_P450"/>
    <property type="match status" value="1"/>
</dbReference>
<dbReference type="InterPro" id="IPR001128">
    <property type="entry name" value="Cyt_P450"/>
</dbReference>
<dbReference type="PANTHER" id="PTHR46300">
    <property type="entry name" value="P450, PUTATIVE (EUROFUNG)-RELATED-RELATED"/>
    <property type="match status" value="1"/>
</dbReference>